<dbReference type="InterPro" id="IPR014529">
    <property type="entry name" value="UCP026631"/>
</dbReference>
<feature type="domain" description="YdbS-like PH" evidence="2">
    <location>
        <begin position="87"/>
        <end position="163"/>
    </location>
</feature>
<feature type="domain" description="YdbS-like PH" evidence="2">
    <location>
        <begin position="426"/>
        <end position="489"/>
    </location>
</feature>
<dbReference type="Proteomes" id="UP001230426">
    <property type="component" value="Unassembled WGS sequence"/>
</dbReference>
<feature type="transmembrane region" description="Helical" evidence="1">
    <location>
        <begin position="236"/>
        <end position="259"/>
    </location>
</feature>
<dbReference type="PIRSF" id="PIRSF026631">
    <property type="entry name" value="UCP026631"/>
    <property type="match status" value="1"/>
</dbReference>
<feature type="transmembrane region" description="Helical" evidence="1">
    <location>
        <begin position="394"/>
        <end position="411"/>
    </location>
</feature>
<evidence type="ECO:0000313" key="4">
    <source>
        <dbReference type="Proteomes" id="UP001230426"/>
    </source>
</evidence>
<feature type="transmembrane region" description="Helical" evidence="1">
    <location>
        <begin position="69"/>
        <end position="88"/>
    </location>
</feature>
<dbReference type="PANTHER" id="PTHR34473">
    <property type="entry name" value="UPF0699 TRANSMEMBRANE PROTEIN YDBS"/>
    <property type="match status" value="1"/>
</dbReference>
<reference evidence="3 4" key="1">
    <citation type="submission" date="2023-07" db="EMBL/GenBank/DDBJ databases">
        <title>Sequencing the genomes of 1000 actinobacteria strains.</title>
        <authorList>
            <person name="Klenk H.-P."/>
        </authorList>
    </citation>
    <scope>NUCLEOTIDE SEQUENCE [LARGE SCALE GENOMIC DNA]</scope>
    <source>
        <strain evidence="3 4">DSM 44109</strain>
    </source>
</reference>
<comment type="caution">
    <text evidence="3">The sequence shown here is derived from an EMBL/GenBank/DDBJ whole genome shotgun (WGS) entry which is preliminary data.</text>
</comment>
<feature type="transmembrane region" description="Helical" evidence="1">
    <location>
        <begin position="188"/>
        <end position="207"/>
    </location>
</feature>
<sequence length="503" mass="54140">MSRDRDTAGDRRYDGAERVGGGAGGLEWTRLDPWMPWLSLSWVIGPLAPVAATALVAGDRLNPQTVITLGSILAAAAVITSIGLIRYATTRYRVTGERVELHSGLVFRRRRSVPRDRVRSVEVTAGPMYRIFGLADVKIGTGQNDADKGLSLDGISRTDALLLRRGLLGRTARSDSVIAELRPAWIRYALLSSWSPVIGLAPFGLFFRVLDMFGISPTEVGFLGELWAAVTATHPAVVLAVATGVVLAIGLTGTLLLYVESWWDFRLTRGPGRALLVRRGLLTTRSMSLEERRLRGVEVAEPLPLRWGRGARLNAVATGLGEDDSTALLPPAPRAEAHRAAAAVLGEDVSPTLAPLRPHPRVALRRRAVHAVWPPLVLAPLLAGLAAWLSWVPAPLWAAGAALLPAGLLLARDAYRNLGHGLHGPYLVTRYGTARRRTVALRREAIIGWTVGRSPFQRRAGLLTLAATTAAGKGSYKVRDVSVTQGLAFAEEAVPGLLAPFIR</sequence>
<evidence type="ECO:0000259" key="2">
    <source>
        <dbReference type="Pfam" id="PF03703"/>
    </source>
</evidence>
<keyword evidence="4" id="KW-1185">Reference proteome</keyword>
<keyword evidence="1" id="KW-0472">Membrane</keyword>
<keyword evidence="1" id="KW-1133">Transmembrane helix</keyword>
<organism evidence="3 4">
    <name type="scientific">Streptosporangium brasiliense</name>
    <dbReference type="NCBI Taxonomy" id="47480"/>
    <lineage>
        <taxon>Bacteria</taxon>
        <taxon>Bacillati</taxon>
        <taxon>Actinomycetota</taxon>
        <taxon>Actinomycetes</taxon>
        <taxon>Streptosporangiales</taxon>
        <taxon>Streptosporangiaceae</taxon>
        <taxon>Streptosporangium</taxon>
    </lineage>
</organism>
<dbReference type="PANTHER" id="PTHR34473:SF2">
    <property type="entry name" value="UPF0699 TRANSMEMBRANE PROTEIN YDBT"/>
    <property type="match status" value="1"/>
</dbReference>
<dbReference type="InterPro" id="IPR005182">
    <property type="entry name" value="YdbS-like_PH"/>
</dbReference>
<protein>
    <submittedName>
        <fullName evidence="3">Membrane protein</fullName>
    </submittedName>
</protein>
<dbReference type="Pfam" id="PF03703">
    <property type="entry name" value="bPH_2"/>
    <property type="match status" value="2"/>
</dbReference>
<proteinExistence type="predicted"/>
<accession>A0ABT9R331</accession>
<name>A0ABT9R331_9ACTN</name>
<keyword evidence="1" id="KW-0812">Transmembrane</keyword>
<evidence type="ECO:0000256" key="1">
    <source>
        <dbReference type="SAM" id="Phobius"/>
    </source>
</evidence>
<gene>
    <name evidence="3" type="ORF">J2S55_002567</name>
</gene>
<dbReference type="EMBL" id="JAUSRB010000002">
    <property type="protein sequence ID" value="MDP9863301.1"/>
    <property type="molecule type" value="Genomic_DNA"/>
</dbReference>
<dbReference type="RefSeq" id="WP_306860061.1">
    <property type="nucleotide sequence ID" value="NZ_JAUSRB010000002.1"/>
</dbReference>
<feature type="transmembrane region" description="Helical" evidence="1">
    <location>
        <begin position="37"/>
        <end position="57"/>
    </location>
</feature>
<feature type="transmembrane region" description="Helical" evidence="1">
    <location>
        <begin position="368"/>
        <end position="388"/>
    </location>
</feature>
<evidence type="ECO:0000313" key="3">
    <source>
        <dbReference type="EMBL" id="MDP9863301.1"/>
    </source>
</evidence>